<dbReference type="OrthoDB" id="6400380at2"/>
<gene>
    <name evidence="1" type="ORF">EKI59_02505</name>
</gene>
<dbReference type="RefSeq" id="WP_144772561.1">
    <property type="nucleotide sequence ID" value="NZ_RXIR01000003.1"/>
</dbReference>
<sequence length="295" mass="32723">MKLDEFCAHYDGDALSTHEMDVTALGPALLAFGDMARIAYREVDPLSGKQPTVKVQQFSPGSFEVLMGIDLNMVEEVVDLFTNKYSTAAANAVGVSGGLISVISATIYAVKRLAKGEATTRDELVNQLGDELLAEHVRRLQDNRQFRESVKKVVKPLTKDGVAELSLRRKDGDPLVSINETEADQILDLESTEEASVRYEDCLVTIGTPQMEKPLKLKWRLEHPEYGSITATLRDEEFANEVLRGNVSFYRGNLFKTKLRIEEHTDSLGRVVAQSFEVAQIGQAGEGDPSFEIER</sequence>
<dbReference type="EMBL" id="RXIR01000003">
    <property type="protein sequence ID" value="TVS29810.1"/>
    <property type="molecule type" value="Genomic_DNA"/>
</dbReference>
<dbReference type="AlphaFoldDB" id="A0A6C1U302"/>
<comment type="caution">
    <text evidence="1">The sequence shown here is derived from an EMBL/GenBank/DDBJ whole genome shotgun (WGS) entry which is preliminary data.</text>
</comment>
<name>A0A6C1U302_9CORY</name>
<proteinExistence type="predicted"/>
<dbReference type="Proteomes" id="UP000336646">
    <property type="component" value="Unassembled WGS sequence"/>
</dbReference>
<evidence type="ECO:0000313" key="2">
    <source>
        <dbReference type="Proteomes" id="UP000336646"/>
    </source>
</evidence>
<organism evidence="1 2">
    <name type="scientific">Corynebacterium sanguinis</name>
    <dbReference type="NCBI Taxonomy" id="2594913"/>
    <lineage>
        <taxon>Bacteria</taxon>
        <taxon>Bacillati</taxon>
        <taxon>Actinomycetota</taxon>
        <taxon>Actinomycetes</taxon>
        <taxon>Mycobacteriales</taxon>
        <taxon>Corynebacteriaceae</taxon>
        <taxon>Corynebacterium</taxon>
    </lineage>
</organism>
<accession>A0A6C1U302</accession>
<protein>
    <submittedName>
        <fullName evidence="1">Uncharacterized protein</fullName>
    </submittedName>
</protein>
<reference evidence="1 2" key="1">
    <citation type="submission" date="2018-12" db="EMBL/GenBank/DDBJ databases">
        <title>Corynebacterium sanguinis sp. nov., a clinically-associated and environmental corynebacterium.</title>
        <authorList>
            <person name="Gonzales-Siles L."/>
            <person name="Jaen-Luchoro D."/>
            <person name="Cardew S."/>
            <person name="Inganas E."/>
            <person name="Ohlen M."/>
            <person name="Jensie-Markopolous S."/>
            <person name="Pinyeiro-Iglesias B."/>
            <person name="Molin K."/>
            <person name="Skovbjerg S."/>
            <person name="Svensson-Stadler L."/>
            <person name="Funke G."/>
            <person name="Moore E.R.B."/>
        </authorList>
    </citation>
    <scope>NUCLEOTIDE SEQUENCE [LARGE SCALE GENOMIC DNA]</scope>
    <source>
        <strain evidence="1 2">58734</strain>
    </source>
</reference>
<evidence type="ECO:0000313" key="1">
    <source>
        <dbReference type="EMBL" id="TVS29810.1"/>
    </source>
</evidence>